<sequence>MSFFELPNVDRYSKFSEQSETSLKRSLNQLNNLICRTDVPDKGCDFDAELIDSASNATNRRFGIQLKSIENPVIVAGKEYISYPFETSRLAYLLNRPIGTGLIVLHDVQQDRCFFDFADAVYKRLAEERPNDDWHMNDKVNIRIPVDQLLDDEKAARIHAYFTQRFKSAELILNSYGARYNYTTIAKPGQPTYDVRNPDDIKRLLLAHGMSFLQDYHDLPLLYQMITQITNQEIVADKHLLIIAAVVYGEVGKYAEAHFYMAKVKRRSDLTADELLVTHYSDLKTRLTLDEISTADFLTAIKALKAKASSAQNLVMLEINISYYELVNTPLGVPVPPKAGQTIAELFTRIQQLEVKPGTRKLLEIWNAENLLLLINLYRKEHYRALFVREWSKIPGMTDQQNVQDVAIKTLETVLFATLDRLFKAGETENDKLLMASVIDLRAKAVLGHDLDLVGNYPMLQHIKPHENGIYRNHIELIWGATNLFSELGYQQHAYAALCYGLELLKIGRMHYHYQLDFNDQELEAARQKLETALELDPYQYHYDQLLLKHQEVAKEMNERPMYHCEDMDDEDIAQSAKGLLATLNLTPQYLPVLIREVETWRLFYLRCDPERVELIQQRTGAASPEEFYGQEHRYALRNKLTNIISPYSADVDQLLKSWGY</sequence>
<feature type="domain" description="DUF4365" evidence="1">
    <location>
        <begin position="17"/>
        <end position="161"/>
    </location>
</feature>
<protein>
    <recommendedName>
        <fullName evidence="1">DUF4365 domain-containing protein</fullName>
    </recommendedName>
</protein>
<evidence type="ECO:0000313" key="2">
    <source>
        <dbReference type="EMBL" id="EHQ29719.1"/>
    </source>
</evidence>
<dbReference type="EMBL" id="CM001403">
    <property type="protein sequence ID" value="EHQ29719.1"/>
    <property type="molecule type" value="Genomic_DNA"/>
</dbReference>
<dbReference type="RefSeq" id="WP_008511054.1">
    <property type="nucleotide sequence ID" value="NZ_CM001403.1"/>
</dbReference>
<dbReference type="AlphaFoldDB" id="H1Y3F1"/>
<dbReference type="eggNOG" id="ENOG5033RZE">
    <property type="taxonomic scope" value="Bacteria"/>
</dbReference>
<dbReference type="Proteomes" id="UP000002774">
    <property type="component" value="Chromosome"/>
</dbReference>
<dbReference type="OrthoDB" id="652300at2"/>
<proteinExistence type="predicted"/>
<reference evidence="2" key="1">
    <citation type="submission" date="2011-09" db="EMBL/GenBank/DDBJ databases">
        <title>The permanent draft genome of Mucilaginibacter paludis DSM 18603.</title>
        <authorList>
            <consortium name="US DOE Joint Genome Institute (JGI-PGF)"/>
            <person name="Lucas S."/>
            <person name="Han J."/>
            <person name="Lapidus A."/>
            <person name="Bruce D."/>
            <person name="Goodwin L."/>
            <person name="Pitluck S."/>
            <person name="Peters L."/>
            <person name="Kyrpides N."/>
            <person name="Mavromatis K."/>
            <person name="Ivanova N."/>
            <person name="Mikhailova N."/>
            <person name="Held B."/>
            <person name="Detter J.C."/>
            <person name="Tapia R."/>
            <person name="Han C."/>
            <person name="Land M."/>
            <person name="Hauser L."/>
            <person name="Markowitz V."/>
            <person name="Cheng J.-F."/>
            <person name="Hugenholtz P."/>
            <person name="Woyke T."/>
            <person name="Wu D."/>
            <person name="Tindall B."/>
            <person name="Brambilla E."/>
            <person name="Klenk H.-P."/>
            <person name="Eisen J.A."/>
        </authorList>
    </citation>
    <scope>NUCLEOTIDE SEQUENCE [LARGE SCALE GENOMIC DNA]</scope>
    <source>
        <strain evidence="2">DSM 18603</strain>
    </source>
</reference>
<gene>
    <name evidence="2" type="ORF">Mucpa_5650</name>
</gene>
<name>H1Y3F1_9SPHI</name>
<accession>H1Y3F1</accession>
<evidence type="ECO:0000259" key="1">
    <source>
        <dbReference type="Pfam" id="PF14280"/>
    </source>
</evidence>
<organism evidence="2 3">
    <name type="scientific">Mucilaginibacter paludis DSM 18603</name>
    <dbReference type="NCBI Taxonomy" id="714943"/>
    <lineage>
        <taxon>Bacteria</taxon>
        <taxon>Pseudomonadati</taxon>
        <taxon>Bacteroidota</taxon>
        <taxon>Sphingobacteriia</taxon>
        <taxon>Sphingobacteriales</taxon>
        <taxon>Sphingobacteriaceae</taxon>
        <taxon>Mucilaginibacter</taxon>
    </lineage>
</organism>
<keyword evidence="3" id="KW-1185">Reference proteome</keyword>
<evidence type="ECO:0000313" key="3">
    <source>
        <dbReference type="Proteomes" id="UP000002774"/>
    </source>
</evidence>
<dbReference type="Pfam" id="PF14280">
    <property type="entry name" value="DUF4365"/>
    <property type="match status" value="1"/>
</dbReference>
<dbReference type="InterPro" id="IPR025375">
    <property type="entry name" value="DUF4365"/>
</dbReference>
<dbReference type="HOGENOM" id="CLU_414940_0_0_10"/>